<sequence>MTSLFNKINKIYKYFLLALRGEETEFTTGSINKAIFLLSVPMVLEMVMEALFAVVDVYFVGKVSVDAVATVGLTESVMMMVYAIAIGLSMAATAVVSRRVGEKDYKRAGDAAFQAILIAAIFSVVISFFGIIYAEDILRLMGGSEALVSKGFGYTRVMLGGNLCIMLLFLINAIYRGAGDASMAMRSLWIANGLNIVLDPLFIFGWGPIPAYGVEGAAIATTIGRSMGVFYQVFGLLSGSRIIKLGLENINLRWKTIKRIFNIGLGGMGQFLIESASWLFLVRIISEFGSAALAGYTIAFRIIVFTILPSWGMANAAATLVGQNLGANKPDRAEKSVWFTAHLNTAFLFAVSILFFIMAPDFVMIFTDDLVATEYGATALRIICVGYITFAYGMVISQGFNGAGDTKTPTIMNIIFFWLVQIPLAYVLAFVFELGFKGAISSVAVAFALHALACIYWFRKGKWKLIEV</sequence>
<reference evidence="12" key="1">
    <citation type="submission" date="2016-11" db="EMBL/GenBank/DDBJ databases">
        <authorList>
            <person name="Varghese N."/>
            <person name="Submissions S."/>
        </authorList>
    </citation>
    <scope>NUCLEOTIDE SEQUENCE [LARGE SCALE GENOMIC DNA]</scope>
    <source>
        <strain evidence="12">DSM 26134</strain>
    </source>
</reference>
<feature type="transmembrane region" description="Helical" evidence="10">
    <location>
        <begin position="112"/>
        <end position="134"/>
    </location>
</feature>
<dbReference type="Proteomes" id="UP000184474">
    <property type="component" value="Unassembled WGS sequence"/>
</dbReference>
<dbReference type="InterPro" id="IPR050222">
    <property type="entry name" value="MATE_MdtK"/>
</dbReference>
<evidence type="ECO:0000256" key="3">
    <source>
        <dbReference type="ARBA" id="ARBA00022449"/>
    </source>
</evidence>
<feature type="transmembrane region" description="Helical" evidence="10">
    <location>
        <begin position="412"/>
        <end position="432"/>
    </location>
</feature>
<feature type="transmembrane region" description="Helical" evidence="10">
    <location>
        <begin position="379"/>
        <end position="400"/>
    </location>
</feature>
<dbReference type="AlphaFoldDB" id="A0A1M6NJB9"/>
<dbReference type="EMBL" id="FRAA01000002">
    <property type="protein sequence ID" value="SHJ95835.1"/>
    <property type="molecule type" value="Genomic_DNA"/>
</dbReference>
<dbReference type="InterPro" id="IPR048279">
    <property type="entry name" value="MdtK-like"/>
</dbReference>
<dbReference type="GO" id="GO:0006811">
    <property type="term" value="P:monoatomic ion transport"/>
    <property type="evidence" value="ECO:0007669"/>
    <property type="project" value="UniProtKB-KW"/>
</dbReference>
<dbReference type="PIRSF" id="PIRSF006603">
    <property type="entry name" value="DinF"/>
    <property type="match status" value="1"/>
</dbReference>
<feature type="transmembrane region" description="Helical" evidence="10">
    <location>
        <begin position="218"/>
        <end position="239"/>
    </location>
</feature>
<keyword evidence="12" id="KW-1185">Reference proteome</keyword>
<evidence type="ECO:0000256" key="1">
    <source>
        <dbReference type="ARBA" id="ARBA00004651"/>
    </source>
</evidence>
<feature type="transmembrane region" description="Helical" evidence="10">
    <location>
        <begin position="337"/>
        <end position="359"/>
    </location>
</feature>
<feature type="transmembrane region" description="Helical" evidence="10">
    <location>
        <begin position="260"/>
        <end position="281"/>
    </location>
</feature>
<dbReference type="STRING" id="156994.SAMN04488028_102280"/>
<comment type="subcellular location">
    <subcellularLocation>
        <location evidence="1">Cell membrane</location>
        <topology evidence="1">Multi-pass membrane protein</topology>
    </subcellularLocation>
</comment>
<dbReference type="NCBIfam" id="TIGR00797">
    <property type="entry name" value="matE"/>
    <property type="match status" value="1"/>
</dbReference>
<evidence type="ECO:0000256" key="6">
    <source>
        <dbReference type="ARBA" id="ARBA00022989"/>
    </source>
</evidence>
<dbReference type="RefSeq" id="WP_073121167.1">
    <property type="nucleotide sequence ID" value="NZ_FRAA01000002.1"/>
</dbReference>
<keyword evidence="7" id="KW-0406">Ion transport</keyword>
<accession>A0A1M6NJB9</accession>
<keyword evidence="4" id="KW-1003">Cell membrane</keyword>
<evidence type="ECO:0000256" key="4">
    <source>
        <dbReference type="ARBA" id="ARBA00022475"/>
    </source>
</evidence>
<keyword evidence="8 10" id="KW-0472">Membrane</keyword>
<proteinExistence type="predicted"/>
<protein>
    <recommendedName>
        <fullName evidence="9">Multidrug-efflux transporter</fullName>
    </recommendedName>
</protein>
<gene>
    <name evidence="11" type="ORF">SAMN04488028_102280</name>
</gene>
<name>A0A1M6NJB9_REIAG</name>
<organism evidence="11 12">
    <name type="scientific">Reichenbachiella agariperforans</name>
    <dbReference type="NCBI Taxonomy" id="156994"/>
    <lineage>
        <taxon>Bacteria</taxon>
        <taxon>Pseudomonadati</taxon>
        <taxon>Bacteroidota</taxon>
        <taxon>Cytophagia</taxon>
        <taxon>Cytophagales</taxon>
        <taxon>Reichenbachiellaceae</taxon>
        <taxon>Reichenbachiella</taxon>
    </lineage>
</organism>
<dbReference type="GO" id="GO:0005886">
    <property type="term" value="C:plasma membrane"/>
    <property type="evidence" value="ECO:0007669"/>
    <property type="project" value="UniProtKB-SubCell"/>
</dbReference>
<dbReference type="PANTHER" id="PTHR43298:SF2">
    <property type="entry name" value="FMN_FAD EXPORTER YEEO-RELATED"/>
    <property type="match status" value="1"/>
</dbReference>
<keyword evidence="3" id="KW-0050">Antiport</keyword>
<dbReference type="GO" id="GO:0015297">
    <property type="term" value="F:antiporter activity"/>
    <property type="evidence" value="ECO:0007669"/>
    <property type="project" value="UniProtKB-KW"/>
</dbReference>
<keyword evidence="6 10" id="KW-1133">Transmembrane helix</keyword>
<feature type="transmembrane region" description="Helical" evidence="10">
    <location>
        <begin position="35"/>
        <end position="59"/>
    </location>
</feature>
<evidence type="ECO:0000313" key="12">
    <source>
        <dbReference type="Proteomes" id="UP000184474"/>
    </source>
</evidence>
<evidence type="ECO:0000256" key="2">
    <source>
        <dbReference type="ARBA" id="ARBA00022448"/>
    </source>
</evidence>
<evidence type="ECO:0000313" key="11">
    <source>
        <dbReference type="EMBL" id="SHJ95835.1"/>
    </source>
</evidence>
<evidence type="ECO:0000256" key="10">
    <source>
        <dbReference type="SAM" id="Phobius"/>
    </source>
</evidence>
<evidence type="ECO:0000256" key="7">
    <source>
        <dbReference type="ARBA" id="ARBA00023065"/>
    </source>
</evidence>
<feature type="transmembrane region" description="Helical" evidence="10">
    <location>
        <begin position="79"/>
        <end position="100"/>
    </location>
</feature>
<feature type="transmembrane region" description="Helical" evidence="10">
    <location>
        <begin position="438"/>
        <end position="458"/>
    </location>
</feature>
<feature type="transmembrane region" description="Helical" evidence="10">
    <location>
        <begin position="154"/>
        <end position="175"/>
    </location>
</feature>
<feature type="transmembrane region" description="Helical" evidence="10">
    <location>
        <begin position="293"/>
        <end position="316"/>
    </location>
</feature>
<feature type="transmembrane region" description="Helical" evidence="10">
    <location>
        <begin position="187"/>
        <end position="206"/>
    </location>
</feature>
<dbReference type="Pfam" id="PF01554">
    <property type="entry name" value="MatE"/>
    <property type="match status" value="2"/>
</dbReference>
<evidence type="ECO:0000256" key="8">
    <source>
        <dbReference type="ARBA" id="ARBA00023136"/>
    </source>
</evidence>
<evidence type="ECO:0000256" key="9">
    <source>
        <dbReference type="ARBA" id="ARBA00031636"/>
    </source>
</evidence>
<dbReference type="GO" id="GO:0042910">
    <property type="term" value="F:xenobiotic transmembrane transporter activity"/>
    <property type="evidence" value="ECO:0007669"/>
    <property type="project" value="InterPro"/>
</dbReference>
<dbReference type="PANTHER" id="PTHR43298">
    <property type="entry name" value="MULTIDRUG RESISTANCE PROTEIN NORM-RELATED"/>
    <property type="match status" value="1"/>
</dbReference>
<keyword evidence="5 10" id="KW-0812">Transmembrane</keyword>
<dbReference type="InterPro" id="IPR002528">
    <property type="entry name" value="MATE_fam"/>
</dbReference>
<dbReference type="CDD" id="cd13139">
    <property type="entry name" value="MATE_like_14"/>
    <property type="match status" value="1"/>
</dbReference>
<keyword evidence="2" id="KW-0813">Transport</keyword>
<evidence type="ECO:0000256" key="5">
    <source>
        <dbReference type="ARBA" id="ARBA00022692"/>
    </source>
</evidence>